<evidence type="ECO:0000313" key="1">
    <source>
        <dbReference type="EMBL" id="MBX50863.1"/>
    </source>
</evidence>
<protein>
    <submittedName>
        <fullName evidence="1">Uncharacterized protein</fullName>
    </submittedName>
</protein>
<proteinExistence type="predicted"/>
<sequence length="37" mass="4317">MKHTCKLCKSYHDYETLSHMGVLPNGMKVVPLLKNHY</sequence>
<dbReference type="EMBL" id="GGEC01070379">
    <property type="protein sequence ID" value="MBX50863.1"/>
    <property type="molecule type" value="Transcribed_RNA"/>
</dbReference>
<reference evidence="1" key="1">
    <citation type="submission" date="2018-02" db="EMBL/GenBank/DDBJ databases">
        <title>Rhizophora mucronata_Transcriptome.</title>
        <authorList>
            <person name="Meera S.P."/>
            <person name="Sreeshan A."/>
            <person name="Augustine A."/>
        </authorList>
    </citation>
    <scope>NUCLEOTIDE SEQUENCE</scope>
    <source>
        <tissue evidence="1">Leaf</tissue>
    </source>
</reference>
<organism evidence="1">
    <name type="scientific">Rhizophora mucronata</name>
    <name type="common">Asiatic mangrove</name>
    <dbReference type="NCBI Taxonomy" id="61149"/>
    <lineage>
        <taxon>Eukaryota</taxon>
        <taxon>Viridiplantae</taxon>
        <taxon>Streptophyta</taxon>
        <taxon>Embryophyta</taxon>
        <taxon>Tracheophyta</taxon>
        <taxon>Spermatophyta</taxon>
        <taxon>Magnoliopsida</taxon>
        <taxon>eudicotyledons</taxon>
        <taxon>Gunneridae</taxon>
        <taxon>Pentapetalae</taxon>
        <taxon>rosids</taxon>
        <taxon>fabids</taxon>
        <taxon>Malpighiales</taxon>
        <taxon>Rhizophoraceae</taxon>
        <taxon>Rhizophora</taxon>
    </lineage>
</organism>
<accession>A0A2P2P898</accession>
<name>A0A2P2P898_RHIMU</name>
<dbReference type="AlphaFoldDB" id="A0A2P2P898"/>